<reference evidence="8 9" key="1">
    <citation type="submission" date="2020-03" db="EMBL/GenBank/DDBJ databases">
        <title>WGS of actinomycetes isolated from Thailand.</title>
        <authorList>
            <person name="Thawai C."/>
        </authorList>
    </citation>
    <scope>NUCLEOTIDE SEQUENCE [LARGE SCALE GENOMIC DNA]</scope>
    <source>
        <strain evidence="8 9">PRB2-1</strain>
    </source>
</reference>
<keyword evidence="9" id="KW-1185">Reference proteome</keyword>
<evidence type="ECO:0000256" key="4">
    <source>
        <dbReference type="ARBA" id="ARBA00023136"/>
    </source>
</evidence>
<dbReference type="EMBL" id="JAATEJ010000005">
    <property type="protein sequence ID" value="NJP43588.1"/>
    <property type="molecule type" value="Genomic_DNA"/>
</dbReference>
<evidence type="ECO:0000256" key="3">
    <source>
        <dbReference type="ARBA" id="ARBA00022989"/>
    </source>
</evidence>
<evidence type="ECO:0000313" key="8">
    <source>
        <dbReference type="EMBL" id="NJP43588.1"/>
    </source>
</evidence>
<dbReference type="InterPro" id="IPR051328">
    <property type="entry name" value="T7SS_ABC-Transporter"/>
</dbReference>
<dbReference type="PANTHER" id="PTHR43077">
    <property type="entry name" value="TRANSPORT PERMEASE YVFS-RELATED"/>
    <property type="match status" value="1"/>
</dbReference>
<evidence type="ECO:0000256" key="5">
    <source>
        <dbReference type="ARBA" id="ARBA00023251"/>
    </source>
</evidence>
<keyword evidence="4 6" id="KW-0472">Membrane</keyword>
<gene>
    <name evidence="8" type="ORF">HCN08_09270</name>
</gene>
<feature type="transmembrane region" description="Helical" evidence="6">
    <location>
        <begin position="176"/>
        <end position="198"/>
    </location>
</feature>
<organism evidence="8 9">
    <name type="scientific">Actinacidiphila epipremni</name>
    <dbReference type="NCBI Taxonomy" id="2053013"/>
    <lineage>
        <taxon>Bacteria</taxon>
        <taxon>Bacillati</taxon>
        <taxon>Actinomycetota</taxon>
        <taxon>Actinomycetes</taxon>
        <taxon>Kitasatosporales</taxon>
        <taxon>Streptomycetaceae</taxon>
        <taxon>Actinacidiphila</taxon>
    </lineage>
</organism>
<protein>
    <submittedName>
        <fullName evidence="8">ABC transporter permease</fullName>
    </submittedName>
</protein>
<comment type="caution">
    <text evidence="8">The sequence shown here is derived from an EMBL/GenBank/DDBJ whole genome shotgun (WGS) entry which is preliminary data.</text>
</comment>
<feature type="transmembrane region" description="Helical" evidence="6">
    <location>
        <begin position="63"/>
        <end position="85"/>
    </location>
</feature>
<dbReference type="InterPro" id="IPR013525">
    <property type="entry name" value="ABC2_TM"/>
</dbReference>
<dbReference type="Proteomes" id="UP000734511">
    <property type="component" value="Unassembled WGS sequence"/>
</dbReference>
<keyword evidence="5" id="KW-0046">Antibiotic resistance</keyword>
<dbReference type="PIRSF" id="PIRSF006648">
    <property type="entry name" value="DrrB"/>
    <property type="match status" value="1"/>
</dbReference>
<dbReference type="Pfam" id="PF01061">
    <property type="entry name" value="ABC2_membrane"/>
    <property type="match status" value="1"/>
</dbReference>
<evidence type="ECO:0000256" key="1">
    <source>
        <dbReference type="ARBA" id="ARBA00004141"/>
    </source>
</evidence>
<proteinExistence type="predicted"/>
<feature type="transmembrane region" description="Helical" evidence="6">
    <location>
        <begin position="142"/>
        <end position="164"/>
    </location>
</feature>
<feature type="transmembrane region" description="Helical" evidence="6">
    <location>
        <begin position="106"/>
        <end position="136"/>
    </location>
</feature>
<name>A0ABX0ZPL1_9ACTN</name>
<feature type="transmembrane region" description="Helical" evidence="6">
    <location>
        <begin position="33"/>
        <end position="51"/>
    </location>
</feature>
<evidence type="ECO:0000313" key="9">
    <source>
        <dbReference type="Proteomes" id="UP000734511"/>
    </source>
</evidence>
<keyword evidence="2 6" id="KW-0812">Transmembrane</keyword>
<evidence type="ECO:0000259" key="7">
    <source>
        <dbReference type="Pfam" id="PF01061"/>
    </source>
</evidence>
<feature type="transmembrane region" description="Helical" evidence="6">
    <location>
        <begin position="225"/>
        <end position="245"/>
    </location>
</feature>
<dbReference type="PANTHER" id="PTHR43077:SF10">
    <property type="entry name" value="TRANSPORT PERMEASE PROTEIN"/>
    <property type="match status" value="1"/>
</dbReference>
<keyword evidence="3 6" id="KW-1133">Transmembrane helix</keyword>
<comment type="subcellular location">
    <subcellularLocation>
        <location evidence="1">Membrane</location>
        <topology evidence="1">Multi-pass membrane protein</topology>
    </subcellularLocation>
</comment>
<evidence type="ECO:0000256" key="2">
    <source>
        <dbReference type="ARBA" id="ARBA00022692"/>
    </source>
</evidence>
<accession>A0ABX0ZPL1</accession>
<evidence type="ECO:0000256" key="6">
    <source>
        <dbReference type="SAM" id="Phobius"/>
    </source>
</evidence>
<sequence length="257" mass="26079">MRPDAQPGRGGPGRAGLLVRHNTLLLLRDPGPLVGRLVMPVVVMLALRPLYVAAEGPAGAGQAAIGALVTFSLLALSIVGGSILSERVWHTWDRLRVAPVRPVELLVGKAVPVLGVLAVQQAVVLTVGVAFCGVSVRSPGLLAAACAAWGLTLLGMGSAVGVTARSFGQLSATFDVGGFCLTTVGGAMVPLAVLPGWVRDIAPASPGYWAATTMRHAAAGQAAQTLRGVAVLLAVAAACGAVAVWRVRRGWGRAQAG</sequence>
<dbReference type="RefSeq" id="WP_167982451.1">
    <property type="nucleotide sequence ID" value="NZ_JAATEJ010000005.1"/>
</dbReference>
<dbReference type="InterPro" id="IPR000412">
    <property type="entry name" value="ABC_2_transport"/>
</dbReference>
<feature type="domain" description="ABC-2 type transporter transmembrane" evidence="7">
    <location>
        <begin position="17"/>
        <end position="216"/>
    </location>
</feature>